<dbReference type="InterPro" id="IPR015278">
    <property type="entry name" value="BglII-like"/>
</dbReference>
<evidence type="ECO:0000313" key="1">
    <source>
        <dbReference type="EMBL" id="RLJ64618.1"/>
    </source>
</evidence>
<dbReference type="GO" id="GO:0009036">
    <property type="term" value="F:type II site-specific deoxyribonuclease activity"/>
    <property type="evidence" value="ECO:0007669"/>
    <property type="project" value="InterPro"/>
</dbReference>
<dbReference type="Proteomes" id="UP000268908">
    <property type="component" value="Unassembled WGS sequence"/>
</dbReference>
<sequence length="151" mass="16354">MKHITYSHEGGSDAVPEVVQREVAAAITAVGVKPAKGATTKVRDAFLKGIQESGWPAEVQLSKNSKMTVTSTKDEIGLCLQTGNMGRMYADLLKLQTMYLNKAIKAAIVVVPSRPVAKTLGDNIANAHRLVRELEIFKLAYSVPTLVFSLE</sequence>
<proteinExistence type="predicted"/>
<dbReference type="SUPFAM" id="SSF52980">
    <property type="entry name" value="Restriction endonuclease-like"/>
    <property type="match status" value="1"/>
</dbReference>
<keyword evidence="1" id="KW-0540">Nuclease</keyword>
<keyword evidence="1" id="KW-0255">Endonuclease</keyword>
<dbReference type="OrthoDB" id="7375950at2"/>
<accession>A0A497XEH8</accession>
<dbReference type="Pfam" id="PF09195">
    <property type="entry name" value="Endonuc-BglII"/>
    <property type="match status" value="1"/>
</dbReference>
<keyword evidence="1" id="KW-0378">Hydrolase</keyword>
<comment type="caution">
    <text evidence="1">The sequence shown here is derived from an EMBL/GenBank/DDBJ whole genome shotgun (WGS) entry which is preliminary data.</text>
</comment>
<dbReference type="RefSeq" id="WP_121240798.1">
    <property type="nucleotide sequence ID" value="NZ_BHVV01000006.1"/>
</dbReference>
<keyword evidence="2" id="KW-1185">Reference proteome</keyword>
<protein>
    <submittedName>
        <fullName evidence="1">Restriction endonuclease BglII</fullName>
    </submittedName>
</protein>
<evidence type="ECO:0000313" key="2">
    <source>
        <dbReference type="Proteomes" id="UP000268908"/>
    </source>
</evidence>
<dbReference type="GO" id="GO:0000287">
    <property type="term" value="F:magnesium ion binding"/>
    <property type="evidence" value="ECO:0007669"/>
    <property type="project" value="InterPro"/>
</dbReference>
<gene>
    <name evidence="1" type="ORF">DFR35_1259</name>
</gene>
<dbReference type="GO" id="GO:0003677">
    <property type="term" value="F:DNA binding"/>
    <property type="evidence" value="ECO:0007669"/>
    <property type="project" value="InterPro"/>
</dbReference>
<dbReference type="EMBL" id="RCCI01000005">
    <property type="protein sequence ID" value="RLJ64618.1"/>
    <property type="molecule type" value="Genomic_DNA"/>
</dbReference>
<dbReference type="GO" id="GO:0009307">
    <property type="term" value="P:DNA restriction-modification system"/>
    <property type="evidence" value="ECO:0007669"/>
    <property type="project" value="InterPro"/>
</dbReference>
<dbReference type="InterPro" id="IPR011335">
    <property type="entry name" value="Restrct_endonuc-II-like"/>
</dbReference>
<dbReference type="InterPro" id="IPR011338">
    <property type="entry name" value="BamHI/BglII/BstY"/>
</dbReference>
<name>A0A497XEH8_9PROT</name>
<organism evidence="1 2">
    <name type="scientific">Sulfurisoma sediminicola</name>
    <dbReference type="NCBI Taxonomy" id="1381557"/>
    <lineage>
        <taxon>Bacteria</taxon>
        <taxon>Pseudomonadati</taxon>
        <taxon>Pseudomonadota</taxon>
        <taxon>Betaproteobacteria</taxon>
        <taxon>Nitrosomonadales</taxon>
        <taxon>Sterolibacteriaceae</taxon>
        <taxon>Sulfurisoma</taxon>
    </lineage>
</organism>
<reference evidence="1 2" key="1">
    <citation type="submission" date="2018-10" db="EMBL/GenBank/DDBJ databases">
        <title>Genomic Encyclopedia of Type Strains, Phase IV (KMG-IV): sequencing the most valuable type-strain genomes for metagenomic binning, comparative biology and taxonomic classification.</title>
        <authorList>
            <person name="Goeker M."/>
        </authorList>
    </citation>
    <scope>NUCLEOTIDE SEQUENCE [LARGE SCALE GENOMIC DNA]</scope>
    <source>
        <strain evidence="1 2">DSM 26916</strain>
    </source>
</reference>
<dbReference type="Gene3D" id="3.40.91.20">
    <property type="match status" value="1"/>
</dbReference>
<dbReference type="AlphaFoldDB" id="A0A497XEH8"/>